<dbReference type="Pfam" id="PF08327">
    <property type="entry name" value="AHSA1"/>
    <property type="match status" value="1"/>
</dbReference>
<proteinExistence type="inferred from homology"/>
<dbReference type="InterPro" id="IPR013538">
    <property type="entry name" value="ASHA1/2-like_C"/>
</dbReference>
<evidence type="ECO:0000256" key="1">
    <source>
        <dbReference type="ARBA" id="ARBA00006817"/>
    </source>
</evidence>
<reference evidence="3 4" key="1">
    <citation type="submission" date="2016-04" db="EMBL/GenBank/DDBJ databases">
        <authorList>
            <person name="Evans L.H."/>
            <person name="Alamgir A."/>
            <person name="Owens N."/>
            <person name="Weber N.D."/>
            <person name="Virtaneva K."/>
            <person name="Barbian K."/>
            <person name="Babar A."/>
            <person name="Rosenke K."/>
        </authorList>
    </citation>
    <scope>NUCLEOTIDE SEQUENCE [LARGE SCALE GENOMIC DNA]</scope>
    <source>
        <strain evidence="3 4">CCM 8644</strain>
    </source>
</reference>
<dbReference type="Proteomes" id="UP000078459">
    <property type="component" value="Unassembled WGS sequence"/>
</dbReference>
<organism evidence="3 4">
    <name type="scientific">Pedobacter psychrophilus</name>
    <dbReference type="NCBI Taxonomy" id="1826909"/>
    <lineage>
        <taxon>Bacteria</taxon>
        <taxon>Pseudomonadati</taxon>
        <taxon>Bacteroidota</taxon>
        <taxon>Sphingobacteriia</taxon>
        <taxon>Sphingobacteriales</taxon>
        <taxon>Sphingobacteriaceae</taxon>
        <taxon>Pedobacter</taxon>
    </lineage>
</organism>
<dbReference type="AlphaFoldDB" id="A0A179DIJ5"/>
<dbReference type="Gene3D" id="3.30.530.20">
    <property type="match status" value="1"/>
</dbReference>
<dbReference type="RefSeq" id="WP_068821999.1">
    <property type="nucleotide sequence ID" value="NZ_LWHJ01000022.1"/>
</dbReference>
<comment type="similarity">
    <text evidence="1">Belongs to the AHA1 family.</text>
</comment>
<feature type="domain" description="Activator of Hsp90 ATPase homologue 1/2-like C-terminal" evidence="2">
    <location>
        <begin position="13"/>
        <end position="136"/>
    </location>
</feature>
<dbReference type="CDD" id="cd08897">
    <property type="entry name" value="SRPBCC_CalC_Aha1-like_4"/>
    <property type="match status" value="1"/>
</dbReference>
<dbReference type="SUPFAM" id="SSF55961">
    <property type="entry name" value="Bet v1-like"/>
    <property type="match status" value="1"/>
</dbReference>
<reference evidence="3 4" key="2">
    <citation type="submission" date="2016-06" db="EMBL/GenBank/DDBJ databases">
        <title>Pedobacter psychrophilus sp. nov., isolated from Antarctic fragmentary rock.</title>
        <authorList>
            <person name="Svec P."/>
        </authorList>
    </citation>
    <scope>NUCLEOTIDE SEQUENCE [LARGE SCALE GENOMIC DNA]</scope>
    <source>
        <strain evidence="3 4">CCM 8644</strain>
    </source>
</reference>
<protein>
    <submittedName>
        <fullName evidence="3">Polyketide cyclase</fullName>
    </submittedName>
</protein>
<dbReference type="EMBL" id="LWHJ01000022">
    <property type="protein sequence ID" value="OAQ40768.1"/>
    <property type="molecule type" value="Genomic_DNA"/>
</dbReference>
<sequence length="140" mass="16140">METTKITIGNIIDLPIEKVWELWTNPKHIINWNFASEDWHTPSAENDLIVGGKFSSRMEAKDGSFGFDFCGIYDEVEEFKKIAYTLGDERKVEILFEGNGNSTQITEIFDAENENSIEMQQIGWQTILNNFKSYAEKSFI</sequence>
<evidence type="ECO:0000313" key="4">
    <source>
        <dbReference type="Proteomes" id="UP000078459"/>
    </source>
</evidence>
<evidence type="ECO:0000313" key="3">
    <source>
        <dbReference type="EMBL" id="OAQ40768.1"/>
    </source>
</evidence>
<gene>
    <name evidence="3" type="ORF">A5893_07465</name>
</gene>
<keyword evidence="4" id="KW-1185">Reference proteome</keyword>
<evidence type="ECO:0000259" key="2">
    <source>
        <dbReference type="Pfam" id="PF08327"/>
    </source>
</evidence>
<dbReference type="OrthoDB" id="384974at2"/>
<name>A0A179DIJ5_9SPHI</name>
<dbReference type="STRING" id="1826909.A5893_07465"/>
<accession>A0A179DIJ5</accession>
<comment type="caution">
    <text evidence="3">The sequence shown here is derived from an EMBL/GenBank/DDBJ whole genome shotgun (WGS) entry which is preliminary data.</text>
</comment>
<dbReference type="InterPro" id="IPR023393">
    <property type="entry name" value="START-like_dom_sf"/>
</dbReference>